<dbReference type="EMBL" id="BKCJ011862807">
    <property type="protein sequence ID" value="GFD59258.1"/>
    <property type="molecule type" value="Genomic_DNA"/>
</dbReference>
<accession>A0A699XMG4</accession>
<gene>
    <name evidence="1" type="ORF">Tci_931227</name>
</gene>
<name>A0A699XMG4_TANCI</name>
<dbReference type="AlphaFoldDB" id="A0A699XMG4"/>
<protein>
    <submittedName>
        <fullName evidence="1">Uncharacterized protein</fullName>
    </submittedName>
</protein>
<organism evidence="1">
    <name type="scientific">Tanacetum cinerariifolium</name>
    <name type="common">Dalmatian daisy</name>
    <name type="synonym">Chrysanthemum cinerariifolium</name>
    <dbReference type="NCBI Taxonomy" id="118510"/>
    <lineage>
        <taxon>Eukaryota</taxon>
        <taxon>Viridiplantae</taxon>
        <taxon>Streptophyta</taxon>
        <taxon>Embryophyta</taxon>
        <taxon>Tracheophyta</taxon>
        <taxon>Spermatophyta</taxon>
        <taxon>Magnoliopsida</taxon>
        <taxon>eudicotyledons</taxon>
        <taxon>Gunneridae</taxon>
        <taxon>Pentapetalae</taxon>
        <taxon>asterids</taxon>
        <taxon>campanulids</taxon>
        <taxon>Asterales</taxon>
        <taxon>Asteraceae</taxon>
        <taxon>Asteroideae</taxon>
        <taxon>Anthemideae</taxon>
        <taxon>Anthemidinae</taxon>
        <taxon>Tanacetum</taxon>
    </lineage>
</organism>
<reference evidence="1" key="1">
    <citation type="journal article" date="2019" name="Sci. Rep.">
        <title>Draft genome of Tanacetum cinerariifolium, the natural source of mosquito coil.</title>
        <authorList>
            <person name="Yamashiro T."/>
            <person name="Shiraishi A."/>
            <person name="Satake H."/>
            <person name="Nakayama K."/>
        </authorList>
    </citation>
    <scope>NUCLEOTIDE SEQUENCE</scope>
</reference>
<feature type="non-terminal residue" evidence="1">
    <location>
        <position position="1"/>
    </location>
</feature>
<proteinExistence type="predicted"/>
<evidence type="ECO:0000313" key="1">
    <source>
        <dbReference type="EMBL" id="GFD59258.1"/>
    </source>
</evidence>
<comment type="caution">
    <text evidence="1">The sequence shown here is derived from an EMBL/GenBank/DDBJ whole genome shotgun (WGS) entry which is preliminary data.</text>
</comment>
<sequence>YKEVDHLNPPSPASELELKDTIEVENPIEHEDETVPASVHEVGGLSTAPFLRENSDGLLHGLIRRDINSLFGWMASLSR</sequence>